<evidence type="ECO:0000256" key="7">
    <source>
        <dbReference type="SAM" id="MobiDB-lite"/>
    </source>
</evidence>
<dbReference type="InterPro" id="IPR000818">
    <property type="entry name" value="TEA/ATTS_dom"/>
</dbReference>
<accession>Q6CNH7</accession>
<sequence length="624" mass="69321">MSDTAIKRAGLLNSIDSHVEGSQENNISSDNSNQKQPDRSSPVVSASPSSHSSVGGATQHSGEDSAPATGSTNVDPPSWKSLNTRVFDVYINDGSQKQKHLPDILDYKPPPTETESYSDRSHLLINTGQGRKVSLPATNSMVHKKTPQSLTANRAQSLSLALEQRISEKQISPLVSNPHHLSDISINANGSTMPSAPSSGPAQPQQPQQQHLLHTRHSQSSQDLPTPMSAMSFNSSTISVPENLNNNDKWAPNVETAFINALQLVMKNGTAKIKLKDNNYGRNELISIYIKNKTGEERSKKQISSHIQVWKKSIANKIHNDIQTTKFETQLLHLIENGAEQTAENWELFENTFNEILEQEQNSIEYSRHHQNMMPTQLGYMGQNGYMLPQQNLQQQQQQQQQHYHQQQAYSTMPIPHTVFVPQGASVPILPYHIPMKKEPATPIEFAQELYGSLKSFKCVPVNPYEPYKPYQYTSQLQQGAIQTPLSSGVNSHQPQTRPGVPQVYSNGTAAGTATMNTAVTSASQIPIIQTQPPLSVSSPSIQSLYQVAKEVENQQKKLIDERYQRQNLQQSHHLPHFSINQSPNQSHQYQPKDLPRRHPILPPASQLNATPSPVISNINPARS</sequence>
<feature type="region of interest" description="Disordered" evidence="7">
    <location>
        <begin position="175"/>
        <end position="234"/>
    </location>
</feature>
<dbReference type="HOGENOM" id="CLU_438087_0_0_1"/>
<evidence type="ECO:0000256" key="3">
    <source>
        <dbReference type="ARBA" id="ARBA00023015"/>
    </source>
</evidence>
<dbReference type="PaxDb" id="284590-Q6CNH7"/>
<evidence type="ECO:0000259" key="8">
    <source>
        <dbReference type="PROSITE" id="PS51088"/>
    </source>
</evidence>
<gene>
    <name evidence="9" type="ORF">KLLA0_E12497g</name>
</gene>
<feature type="compositionally biased region" description="Low complexity" evidence="7">
    <location>
        <begin position="40"/>
        <end position="57"/>
    </location>
</feature>
<feature type="DNA-binding region" description="TEA" evidence="6">
    <location>
        <begin position="243"/>
        <end position="317"/>
    </location>
</feature>
<dbReference type="GO" id="GO:0000978">
    <property type="term" value="F:RNA polymerase II cis-regulatory region sequence-specific DNA binding"/>
    <property type="evidence" value="ECO:0007669"/>
    <property type="project" value="TreeGrafter"/>
</dbReference>
<comment type="similarity">
    <text evidence="2">Belongs to the TEC1 family.</text>
</comment>
<dbReference type="eggNOG" id="KOG3841">
    <property type="taxonomic scope" value="Eukaryota"/>
</dbReference>
<dbReference type="InParanoid" id="Q6CNH7"/>
<feature type="compositionally biased region" description="Polar residues" evidence="7">
    <location>
        <begin position="184"/>
        <end position="193"/>
    </location>
</feature>
<evidence type="ECO:0000313" key="10">
    <source>
        <dbReference type="Proteomes" id="UP000000598"/>
    </source>
</evidence>
<dbReference type="FunCoup" id="Q6CNH7">
    <property type="interactions" value="2493"/>
</dbReference>
<dbReference type="AlphaFoldDB" id="Q6CNH7"/>
<reference evidence="9 10" key="1">
    <citation type="journal article" date="2004" name="Nature">
        <title>Genome evolution in yeasts.</title>
        <authorList>
            <consortium name="Genolevures"/>
            <person name="Dujon B."/>
            <person name="Sherman D."/>
            <person name="Fischer G."/>
            <person name="Durrens P."/>
            <person name="Casaregola S."/>
            <person name="Lafontaine I."/>
            <person name="de Montigny J."/>
            <person name="Marck C."/>
            <person name="Neuveglise C."/>
            <person name="Talla E."/>
            <person name="Goffard N."/>
            <person name="Frangeul L."/>
            <person name="Aigle M."/>
            <person name="Anthouard V."/>
            <person name="Babour A."/>
            <person name="Barbe V."/>
            <person name="Barnay S."/>
            <person name="Blanchin S."/>
            <person name="Beckerich J.M."/>
            <person name="Beyne E."/>
            <person name="Bleykasten C."/>
            <person name="Boisrame A."/>
            <person name="Boyer J."/>
            <person name="Cattolico L."/>
            <person name="Confanioleri F."/>
            <person name="de Daruvar A."/>
            <person name="Despons L."/>
            <person name="Fabre E."/>
            <person name="Fairhead C."/>
            <person name="Ferry-Dumazet H."/>
            <person name="Groppi A."/>
            <person name="Hantraye F."/>
            <person name="Hennequin C."/>
            <person name="Jauniaux N."/>
            <person name="Joyet P."/>
            <person name="Kachouri R."/>
            <person name="Kerrest A."/>
            <person name="Koszul R."/>
            <person name="Lemaire M."/>
            <person name="Lesur I."/>
            <person name="Ma L."/>
            <person name="Muller H."/>
            <person name="Nicaud J.M."/>
            <person name="Nikolski M."/>
            <person name="Oztas S."/>
            <person name="Ozier-Kalogeropoulos O."/>
            <person name="Pellenz S."/>
            <person name="Potier S."/>
            <person name="Richard G.F."/>
            <person name="Straub M.L."/>
            <person name="Suleau A."/>
            <person name="Swennene D."/>
            <person name="Tekaia F."/>
            <person name="Wesolowski-Louvel M."/>
            <person name="Westhof E."/>
            <person name="Wirth B."/>
            <person name="Zeniou-Meyer M."/>
            <person name="Zivanovic I."/>
            <person name="Bolotin-Fukuhara M."/>
            <person name="Thierry A."/>
            <person name="Bouchier C."/>
            <person name="Caudron B."/>
            <person name="Scarpelli C."/>
            <person name="Gaillardin C."/>
            <person name="Weissenbach J."/>
            <person name="Wincker P."/>
            <person name="Souciet J.L."/>
        </authorList>
    </citation>
    <scope>NUCLEOTIDE SEQUENCE [LARGE SCALE GENOMIC DNA]</scope>
    <source>
        <strain evidence="10">ATCC 8585 / CBS 2359 / DSM 70799 / NBRC 1267 / NRRL Y-1140 / WM37</strain>
    </source>
</reference>
<dbReference type="PROSITE" id="PS51088">
    <property type="entry name" value="TEA_2"/>
    <property type="match status" value="1"/>
</dbReference>
<evidence type="ECO:0000256" key="2">
    <source>
        <dbReference type="ARBA" id="ARBA00008421"/>
    </source>
</evidence>
<dbReference type="GO" id="GO:0005667">
    <property type="term" value="C:transcription regulator complex"/>
    <property type="evidence" value="ECO:0007669"/>
    <property type="project" value="TreeGrafter"/>
</dbReference>
<keyword evidence="4" id="KW-0804">Transcription</keyword>
<dbReference type="Gene3D" id="6.10.20.40">
    <property type="entry name" value="TEA/ATTS domain"/>
    <property type="match status" value="1"/>
</dbReference>
<dbReference type="Pfam" id="PF01285">
    <property type="entry name" value="TEA"/>
    <property type="match status" value="1"/>
</dbReference>
<feature type="compositionally biased region" description="Polar residues" evidence="7">
    <location>
        <begin position="218"/>
        <end position="234"/>
    </location>
</feature>
<proteinExistence type="inferred from homology"/>
<keyword evidence="5" id="KW-0539">Nucleus</keyword>
<evidence type="ECO:0000256" key="1">
    <source>
        <dbReference type="ARBA" id="ARBA00004123"/>
    </source>
</evidence>
<name>Q6CNH7_KLULA</name>
<dbReference type="InterPro" id="IPR038096">
    <property type="entry name" value="TEA/ATTS_sf"/>
</dbReference>
<dbReference type="KEGG" id="kla:KLLA0_E12497g"/>
<dbReference type="Proteomes" id="UP000000598">
    <property type="component" value="Chromosome E"/>
</dbReference>
<feature type="compositionally biased region" description="Polar residues" evidence="7">
    <location>
        <begin position="484"/>
        <end position="497"/>
    </location>
</feature>
<feature type="compositionally biased region" description="Polar residues" evidence="7">
    <location>
        <begin position="576"/>
        <end position="590"/>
    </location>
</feature>
<dbReference type="PANTHER" id="PTHR11834">
    <property type="entry name" value="TRANSCRIPTIONAL ENHANCER FACTOR TEF RELATED"/>
    <property type="match status" value="1"/>
</dbReference>
<feature type="region of interest" description="Disordered" evidence="7">
    <location>
        <begin position="98"/>
        <end position="118"/>
    </location>
</feature>
<dbReference type="InterPro" id="IPR050937">
    <property type="entry name" value="TEC1_TEAD_TF"/>
</dbReference>
<feature type="compositionally biased region" description="Polar residues" evidence="7">
    <location>
        <begin position="14"/>
        <end position="35"/>
    </location>
</feature>
<feature type="domain" description="TEA" evidence="8">
    <location>
        <begin position="243"/>
        <end position="317"/>
    </location>
</feature>
<dbReference type="EMBL" id="CR382125">
    <property type="protein sequence ID" value="CAG99599.1"/>
    <property type="molecule type" value="Genomic_DNA"/>
</dbReference>
<feature type="compositionally biased region" description="Low complexity" evidence="7">
    <location>
        <begin position="194"/>
        <end position="210"/>
    </location>
</feature>
<evidence type="ECO:0000256" key="6">
    <source>
        <dbReference type="PROSITE-ProRule" id="PRU00505"/>
    </source>
</evidence>
<feature type="compositionally biased region" description="Polar residues" evidence="7">
    <location>
        <begin position="68"/>
        <end position="80"/>
    </location>
</feature>
<dbReference type="PANTHER" id="PTHR11834:SF0">
    <property type="entry name" value="PROTEIN SCALLOPED"/>
    <property type="match status" value="1"/>
</dbReference>
<evidence type="ECO:0000256" key="5">
    <source>
        <dbReference type="ARBA" id="ARBA00023242"/>
    </source>
</evidence>
<comment type="subcellular location">
    <subcellularLocation>
        <location evidence="1">Nucleus</location>
    </subcellularLocation>
</comment>
<keyword evidence="3" id="KW-0805">Transcription regulation</keyword>
<dbReference type="GO" id="GO:0000981">
    <property type="term" value="F:DNA-binding transcription factor activity, RNA polymerase II-specific"/>
    <property type="evidence" value="ECO:0007669"/>
    <property type="project" value="TreeGrafter"/>
</dbReference>
<organism evidence="9 10">
    <name type="scientific">Kluyveromyces lactis (strain ATCC 8585 / CBS 2359 / DSM 70799 / NBRC 1267 / NRRL Y-1140 / WM37)</name>
    <name type="common">Yeast</name>
    <name type="synonym">Candida sphaerica</name>
    <dbReference type="NCBI Taxonomy" id="284590"/>
    <lineage>
        <taxon>Eukaryota</taxon>
        <taxon>Fungi</taxon>
        <taxon>Dikarya</taxon>
        <taxon>Ascomycota</taxon>
        <taxon>Saccharomycotina</taxon>
        <taxon>Saccharomycetes</taxon>
        <taxon>Saccharomycetales</taxon>
        <taxon>Saccharomycetaceae</taxon>
        <taxon>Kluyveromyces</taxon>
    </lineage>
</organism>
<keyword evidence="10" id="KW-1185">Reference proteome</keyword>
<evidence type="ECO:0000313" key="9">
    <source>
        <dbReference type="EMBL" id="CAG99599.1"/>
    </source>
</evidence>
<evidence type="ECO:0000256" key="4">
    <source>
        <dbReference type="ARBA" id="ARBA00023163"/>
    </source>
</evidence>
<dbReference type="GO" id="GO:0005634">
    <property type="term" value="C:nucleus"/>
    <property type="evidence" value="ECO:0007669"/>
    <property type="project" value="UniProtKB-SubCell"/>
</dbReference>
<dbReference type="PRINTS" id="PR00065">
    <property type="entry name" value="TEADOMAIN"/>
</dbReference>
<feature type="region of interest" description="Disordered" evidence="7">
    <location>
        <begin position="1"/>
        <end position="80"/>
    </location>
</feature>
<dbReference type="SMART" id="SM00426">
    <property type="entry name" value="TEA"/>
    <property type="match status" value="1"/>
</dbReference>
<dbReference type="STRING" id="284590.Q6CNH7"/>
<protein>
    <submittedName>
        <fullName evidence="9">KLLA0E12497p</fullName>
    </submittedName>
</protein>
<feature type="region of interest" description="Disordered" evidence="7">
    <location>
        <begin position="576"/>
        <end position="624"/>
    </location>
</feature>
<feature type="compositionally biased region" description="Polar residues" evidence="7">
    <location>
        <begin position="606"/>
        <end position="624"/>
    </location>
</feature>
<feature type="region of interest" description="Disordered" evidence="7">
    <location>
        <begin position="484"/>
        <end position="509"/>
    </location>
</feature>